<dbReference type="AlphaFoldDB" id="A0A6J4RBH1"/>
<protein>
    <submittedName>
        <fullName evidence="2">Omega-amino acid--pyruvate aminotransferase</fullName>
        <ecNumber evidence="2">2.6.1.18</ecNumber>
    </submittedName>
</protein>
<keyword evidence="2" id="KW-0032">Aminotransferase</keyword>
<feature type="compositionally biased region" description="Basic and acidic residues" evidence="1">
    <location>
        <begin position="45"/>
        <end position="56"/>
    </location>
</feature>
<feature type="non-terminal residue" evidence="2">
    <location>
        <position position="1"/>
    </location>
</feature>
<dbReference type="GO" id="GO:0016223">
    <property type="term" value="F:beta-alanine:pyruvate transaminase activity"/>
    <property type="evidence" value="ECO:0007669"/>
    <property type="project" value="UniProtKB-EC"/>
</dbReference>
<feature type="region of interest" description="Disordered" evidence="1">
    <location>
        <begin position="1"/>
        <end position="128"/>
    </location>
</feature>
<organism evidence="2">
    <name type="scientific">uncultured Rubrobacteraceae bacterium</name>
    <dbReference type="NCBI Taxonomy" id="349277"/>
    <lineage>
        <taxon>Bacteria</taxon>
        <taxon>Bacillati</taxon>
        <taxon>Actinomycetota</taxon>
        <taxon>Rubrobacteria</taxon>
        <taxon>Rubrobacterales</taxon>
        <taxon>Rubrobacteraceae</taxon>
        <taxon>environmental samples</taxon>
    </lineage>
</organism>
<sequence>HGAGEALGERARPGGPLRGGAREDGLGAPHRQGGSGDGLLLGGRDQGRVARRHPDSRQGLPRILQGRAAPEPLEARLDLPVRRQGGPGDPVLPGAHLRPRDPEPHSGDHGPGPVRAGGGDRPPEKAGL</sequence>
<accession>A0A6J4RBH1</accession>
<dbReference type="EMBL" id="CADCVH010000084">
    <property type="protein sequence ID" value="CAA9462960.1"/>
    <property type="molecule type" value="Genomic_DNA"/>
</dbReference>
<dbReference type="EC" id="2.6.1.18" evidence="2"/>
<keyword evidence="2" id="KW-0670">Pyruvate</keyword>
<evidence type="ECO:0000313" key="2">
    <source>
        <dbReference type="EMBL" id="CAA9462960.1"/>
    </source>
</evidence>
<reference evidence="2" key="1">
    <citation type="submission" date="2020-02" db="EMBL/GenBank/DDBJ databases">
        <authorList>
            <person name="Meier V. D."/>
        </authorList>
    </citation>
    <scope>NUCLEOTIDE SEQUENCE</scope>
    <source>
        <strain evidence="2">AVDCRST_MAG02</strain>
    </source>
</reference>
<gene>
    <name evidence="2" type="ORF">AVDCRST_MAG02-2670</name>
</gene>
<evidence type="ECO:0000256" key="1">
    <source>
        <dbReference type="SAM" id="MobiDB-lite"/>
    </source>
</evidence>
<name>A0A6J4RBH1_9ACTN</name>
<feature type="non-terminal residue" evidence="2">
    <location>
        <position position="128"/>
    </location>
</feature>
<keyword evidence="2" id="KW-0808">Transferase</keyword>
<proteinExistence type="predicted"/>
<feature type="compositionally biased region" description="Basic and acidic residues" evidence="1">
    <location>
        <begin position="98"/>
        <end position="108"/>
    </location>
</feature>